<evidence type="ECO:0000313" key="3">
    <source>
        <dbReference type="EnsemblMetazoa" id="CPIJ001275-PA"/>
    </source>
</evidence>
<reference evidence="2" key="1">
    <citation type="submission" date="2007-03" db="EMBL/GenBank/DDBJ databases">
        <title>Annotation of Culex pipiens quinquefasciatus.</title>
        <authorList>
            <consortium name="The Broad Institute Genome Sequencing Platform"/>
            <person name="Atkinson P.W."/>
            <person name="Hemingway J."/>
            <person name="Christensen B.M."/>
            <person name="Higgs S."/>
            <person name="Kodira C."/>
            <person name="Hannick L."/>
            <person name="Megy K."/>
            <person name="O'Leary S."/>
            <person name="Pearson M."/>
            <person name="Haas B.J."/>
            <person name="Mauceli E."/>
            <person name="Wortman J.R."/>
            <person name="Lee N.H."/>
            <person name="Guigo R."/>
            <person name="Stanke M."/>
            <person name="Alvarado L."/>
            <person name="Amedeo P."/>
            <person name="Antoine C.H."/>
            <person name="Arensburger P."/>
            <person name="Bidwell S.L."/>
            <person name="Crawford M."/>
            <person name="Camaro F."/>
            <person name="Devon K."/>
            <person name="Engels R."/>
            <person name="Hammond M."/>
            <person name="Howarth C."/>
            <person name="Koehrsen M."/>
            <person name="Lawson D."/>
            <person name="Montgomery P."/>
            <person name="Nene V."/>
            <person name="Nusbaum C."/>
            <person name="Puiu D."/>
            <person name="Romero-Severson J."/>
            <person name="Severson D.W."/>
            <person name="Shumway M."/>
            <person name="Sisk P."/>
            <person name="Stolte C."/>
            <person name="Zeng Q."/>
            <person name="Eisenstadt E."/>
            <person name="Fraser-Liggett C."/>
            <person name="Strausberg R."/>
            <person name="Galagan J."/>
            <person name="Birren B."/>
            <person name="Collins F.H."/>
        </authorList>
    </citation>
    <scope>NUCLEOTIDE SEQUENCE [LARGE SCALE GENOMIC DNA]</scope>
    <source>
        <strain evidence="2">JHB</strain>
    </source>
</reference>
<gene>
    <name evidence="3" type="primary">6032312</name>
    <name evidence="2" type="ORF">CpipJ_CPIJ001275</name>
</gene>
<dbReference type="Proteomes" id="UP000002320">
    <property type="component" value="Unassembled WGS sequence"/>
</dbReference>
<dbReference type="GO" id="GO:0051707">
    <property type="term" value="P:response to other organism"/>
    <property type="evidence" value="ECO:0007669"/>
    <property type="project" value="UniProtKB-ARBA"/>
</dbReference>
<organism>
    <name type="scientific">Culex quinquefasciatus</name>
    <name type="common">Southern house mosquito</name>
    <name type="synonym">Culex pungens</name>
    <dbReference type="NCBI Taxonomy" id="7176"/>
    <lineage>
        <taxon>Eukaryota</taxon>
        <taxon>Metazoa</taxon>
        <taxon>Ecdysozoa</taxon>
        <taxon>Arthropoda</taxon>
        <taxon>Hexapoda</taxon>
        <taxon>Insecta</taxon>
        <taxon>Pterygota</taxon>
        <taxon>Neoptera</taxon>
        <taxon>Endopterygota</taxon>
        <taxon>Diptera</taxon>
        <taxon>Nematocera</taxon>
        <taxon>Culicoidea</taxon>
        <taxon>Culicidae</taxon>
        <taxon>Culicinae</taxon>
        <taxon>Culicini</taxon>
        <taxon>Culex</taxon>
        <taxon>Culex</taxon>
    </lineage>
</organism>
<evidence type="ECO:0008006" key="5">
    <source>
        <dbReference type="Google" id="ProtNLM"/>
    </source>
</evidence>
<evidence type="ECO:0000313" key="4">
    <source>
        <dbReference type="Proteomes" id="UP000002320"/>
    </source>
</evidence>
<proteinExistence type="predicted"/>
<dbReference type="Gene3D" id="3.30.30.10">
    <property type="entry name" value="Knottin, scorpion toxin-like"/>
    <property type="match status" value="1"/>
</dbReference>
<dbReference type="EMBL" id="DS231827">
    <property type="protein sequence ID" value="EDS29333.1"/>
    <property type="molecule type" value="Genomic_DNA"/>
</dbReference>
<keyword evidence="4" id="KW-1185">Reference proteome</keyword>
<dbReference type="VEuPathDB" id="VectorBase:CPIJ001275"/>
<reference evidence="3" key="2">
    <citation type="submission" date="2020-05" db="UniProtKB">
        <authorList>
            <consortium name="EnsemblMetazoa"/>
        </authorList>
    </citation>
    <scope>IDENTIFICATION</scope>
    <source>
        <strain evidence="3">JHB</strain>
    </source>
</reference>
<dbReference type="EnsemblMetazoa" id="CPIJ001275-RA">
    <property type="protein sequence ID" value="CPIJ001275-PA"/>
    <property type="gene ID" value="CPIJ001275"/>
</dbReference>
<evidence type="ECO:0000256" key="1">
    <source>
        <dbReference type="SAM" id="SignalP"/>
    </source>
</evidence>
<protein>
    <recommendedName>
        <fullName evidence="5">Defensin</fullName>
    </recommendedName>
</protein>
<sequence>MQPTTVFCFVLICSIGAINCTNSLPQKDDFETVDRVEVDKLDLTHGTDHRVDRFSEQQRHRRATCNFAECDAFCRRRQFRGVCVQNKCKCT</sequence>
<keyword evidence="1" id="KW-0732">Signal</keyword>
<dbReference type="InterPro" id="IPR036574">
    <property type="entry name" value="Scorpion_toxin-like_sf"/>
</dbReference>
<accession>B0W2M5</accession>
<name>B0W2M5_CULQU</name>
<dbReference type="HOGENOM" id="CLU_2429211_0_0_1"/>
<feature type="chain" id="PRO_5014566438" description="Defensin" evidence="1">
    <location>
        <begin position="21"/>
        <end position="91"/>
    </location>
</feature>
<dbReference type="KEGG" id="cqu:CpipJ_CPIJ001275"/>
<dbReference type="VEuPathDB" id="VectorBase:CQUJHB015758"/>
<feature type="signal peptide" evidence="1">
    <location>
        <begin position="1"/>
        <end position="20"/>
    </location>
</feature>
<evidence type="ECO:0000313" key="2">
    <source>
        <dbReference type="EMBL" id="EDS29333.1"/>
    </source>
</evidence>
<dbReference type="InParanoid" id="B0W2M5"/>
<dbReference type="AlphaFoldDB" id="B0W2M5"/>